<dbReference type="GO" id="GO:0000398">
    <property type="term" value="P:mRNA splicing, via spliceosome"/>
    <property type="evidence" value="ECO:0007669"/>
    <property type="project" value="UniProtKB-UniRule"/>
</dbReference>
<sequence length="285" mass="34934">MANRTVKDAKSIRGTNPQYLVEKIIRSRIYDSKYWKEECFALTAELLVDKAMELRFLGGVFGGNIKPTPFLCLVLKMLQIQPEKDIIVEFIKNEEFKYVRALGAFYMRLTGTSLDCYRYLEPLLNDYRKLRKQNRQGQFELVHMDEFIDDLLREERTCDIILPRIQKRYVLEENNELEAKISALEDDMDDNLESSEEEEIPSPIERPRADDYDRDRDRYRDRDKRHSRSDKKERLRSRSRSRSRDRDRRDRERKREKERYKDRRDRDRDRDRERERRRDRDRLRH</sequence>
<evidence type="ECO:0000313" key="10">
    <source>
        <dbReference type="RefSeq" id="XP_011498720.1"/>
    </source>
</evidence>
<feature type="compositionally biased region" description="Basic and acidic residues" evidence="8">
    <location>
        <begin position="242"/>
        <end position="285"/>
    </location>
</feature>
<evidence type="ECO:0000256" key="4">
    <source>
        <dbReference type="ARBA" id="ARBA00022728"/>
    </source>
</evidence>
<dbReference type="InterPro" id="IPR005037">
    <property type="entry name" value="PRP38"/>
</dbReference>
<accession>A0AAJ7DW93</accession>
<comment type="subcellular location">
    <subcellularLocation>
        <location evidence="1 7">Nucleus</location>
    </subcellularLocation>
</comment>
<keyword evidence="4 7" id="KW-0747">Spliceosome</keyword>
<comment type="similarity">
    <text evidence="2 7">Belongs to the PRP38 family.</text>
</comment>
<evidence type="ECO:0000256" key="8">
    <source>
        <dbReference type="SAM" id="MobiDB-lite"/>
    </source>
</evidence>
<evidence type="ECO:0000256" key="7">
    <source>
        <dbReference type="RuleBase" id="RU367025"/>
    </source>
</evidence>
<dbReference type="Proteomes" id="UP000695007">
    <property type="component" value="Unplaced"/>
</dbReference>
<dbReference type="GeneID" id="105362888"/>
<dbReference type="Pfam" id="PF03371">
    <property type="entry name" value="PRP38"/>
    <property type="match status" value="1"/>
</dbReference>
<dbReference type="PANTHER" id="PTHR23142">
    <property type="entry name" value="PRE-MRNA-SPLICING FACTOR 38A-RELATED"/>
    <property type="match status" value="1"/>
</dbReference>
<gene>
    <name evidence="10" type="primary">LOC105362888</name>
</gene>
<evidence type="ECO:0000256" key="5">
    <source>
        <dbReference type="ARBA" id="ARBA00023187"/>
    </source>
</evidence>
<evidence type="ECO:0000256" key="3">
    <source>
        <dbReference type="ARBA" id="ARBA00022664"/>
    </source>
</evidence>
<evidence type="ECO:0000256" key="6">
    <source>
        <dbReference type="ARBA" id="ARBA00023242"/>
    </source>
</evidence>
<dbReference type="CTD" id="35934"/>
<dbReference type="RefSeq" id="XP_011498720.1">
    <property type="nucleotide sequence ID" value="XM_011500418.1"/>
</dbReference>
<feature type="compositionally biased region" description="Acidic residues" evidence="8">
    <location>
        <begin position="184"/>
        <end position="200"/>
    </location>
</feature>
<evidence type="ECO:0000256" key="2">
    <source>
        <dbReference type="ARBA" id="ARBA00006164"/>
    </source>
</evidence>
<evidence type="ECO:0000313" key="9">
    <source>
        <dbReference type="Proteomes" id="UP000695007"/>
    </source>
</evidence>
<keyword evidence="5 7" id="KW-0508">mRNA splicing</keyword>
<keyword evidence="6 7" id="KW-0539">Nucleus</keyword>
<evidence type="ECO:0000256" key="1">
    <source>
        <dbReference type="ARBA" id="ARBA00004123"/>
    </source>
</evidence>
<proteinExistence type="inferred from homology"/>
<feature type="compositionally biased region" description="Basic and acidic residues" evidence="8">
    <location>
        <begin position="205"/>
        <end position="224"/>
    </location>
</feature>
<protein>
    <recommendedName>
        <fullName evidence="7">Pre-mRNA-splicing factor 38</fullName>
    </recommendedName>
</protein>
<reference evidence="10" key="1">
    <citation type="submission" date="2025-08" db="UniProtKB">
        <authorList>
            <consortium name="RefSeq"/>
        </authorList>
    </citation>
    <scope>IDENTIFICATION</scope>
</reference>
<comment type="function">
    <text evidence="7">Required for pre-mRNA splicing.</text>
</comment>
<organism evidence="9 10">
    <name type="scientific">Ceratosolen solmsi marchali</name>
    <dbReference type="NCBI Taxonomy" id="326594"/>
    <lineage>
        <taxon>Eukaryota</taxon>
        <taxon>Metazoa</taxon>
        <taxon>Ecdysozoa</taxon>
        <taxon>Arthropoda</taxon>
        <taxon>Hexapoda</taxon>
        <taxon>Insecta</taxon>
        <taxon>Pterygota</taxon>
        <taxon>Neoptera</taxon>
        <taxon>Endopterygota</taxon>
        <taxon>Hymenoptera</taxon>
        <taxon>Apocrita</taxon>
        <taxon>Proctotrupomorpha</taxon>
        <taxon>Chalcidoidea</taxon>
        <taxon>Agaonidae</taxon>
        <taxon>Agaoninae</taxon>
        <taxon>Ceratosolen</taxon>
    </lineage>
</organism>
<dbReference type="KEGG" id="csol:105362888"/>
<keyword evidence="9" id="KW-1185">Reference proteome</keyword>
<feature type="region of interest" description="Disordered" evidence="8">
    <location>
        <begin position="184"/>
        <end position="285"/>
    </location>
</feature>
<feature type="compositionally biased region" description="Basic residues" evidence="8">
    <location>
        <begin position="225"/>
        <end position="241"/>
    </location>
</feature>
<dbReference type="GO" id="GO:0005681">
    <property type="term" value="C:spliceosomal complex"/>
    <property type="evidence" value="ECO:0007669"/>
    <property type="project" value="UniProtKB-KW"/>
</dbReference>
<dbReference type="AlphaFoldDB" id="A0AAJ7DW93"/>
<name>A0AAJ7DW93_9HYME</name>
<keyword evidence="3 7" id="KW-0507">mRNA processing</keyword>